<evidence type="ECO:0000256" key="4">
    <source>
        <dbReference type="ARBA" id="ARBA00022679"/>
    </source>
</evidence>
<sequence>MQLKRPFRSAGVRKALGLFAGVLIVYFLIDTFVYGLQTAEDLSDRGGGVATSSLRRRGGNGYEYDRRMPLIFIGGVPRSGTTLMRAMLDAHPDIRCGQETRVIPRLLQMRFHWMKSEKESLRLEQAGITKAVLDSAIAAFALEIIAKHGEPAPRLCNKDPLTIKMGTYVIDLFPNAKFIFMVRDGRATVHSIISRKVTITGFDLSSYRQCLKKWNVAVEAMNNQCNELGPKKCLIVPYEQLVLHPREWMRKVLDYLDVPWNESVLHHEDYINKGIELSKVERSSDQVIKPVNLEALSKWVGKIPDEVVRDMADIAPMLSVLGYDPYANPPKYGRPDAEVAVKTKEIELNKKAWEEKAKEMLWQDQSLFDDNNANNKLGDPSDSPNSIT</sequence>
<feature type="transmembrane region" description="Helical" evidence="15">
    <location>
        <begin position="15"/>
        <end position="36"/>
    </location>
</feature>
<evidence type="ECO:0000256" key="6">
    <source>
        <dbReference type="ARBA" id="ARBA00022968"/>
    </source>
</evidence>
<evidence type="ECO:0000256" key="3">
    <source>
        <dbReference type="ARBA" id="ARBA00013262"/>
    </source>
</evidence>
<dbReference type="AlphaFoldDB" id="A0A9N9U0C9"/>
<dbReference type="SUPFAM" id="SSF52540">
    <property type="entry name" value="P-loop containing nucleoside triphosphate hydrolases"/>
    <property type="match status" value="1"/>
</dbReference>
<name>A0A9N9U0C9_PHYSR</name>
<proteinExistence type="inferred from homology"/>
<evidence type="ECO:0000256" key="9">
    <source>
        <dbReference type="ARBA" id="ARBA00023136"/>
    </source>
</evidence>
<evidence type="ECO:0000256" key="11">
    <source>
        <dbReference type="ARBA" id="ARBA00023180"/>
    </source>
</evidence>
<evidence type="ECO:0000256" key="7">
    <source>
        <dbReference type="ARBA" id="ARBA00022989"/>
    </source>
</evidence>
<gene>
    <name evidence="16" type="ORF">PHYEVI_LOCUS10459</name>
</gene>
<dbReference type="GO" id="GO:0008476">
    <property type="term" value="F:protein-tyrosine sulfotransferase activity"/>
    <property type="evidence" value="ECO:0007669"/>
    <property type="project" value="UniProtKB-EC"/>
</dbReference>
<dbReference type="Pfam" id="PF13469">
    <property type="entry name" value="Sulfotransfer_3"/>
    <property type="match status" value="1"/>
</dbReference>
<dbReference type="PANTHER" id="PTHR12788:SF10">
    <property type="entry name" value="PROTEIN-TYROSINE SULFOTRANSFERASE"/>
    <property type="match status" value="1"/>
</dbReference>
<dbReference type="GO" id="GO:0000139">
    <property type="term" value="C:Golgi membrane"/>
    <property type="evidence" value="ECO:0007669"/>
    <property type="project" value="UniProtKB-SubCell"/>
</dbReference>
<reference evidence="16" key="1">
    <citation type="submission" date="2022-01" db="EMBL/GenBank/DDBJ databases">
        <authorList>
            <person name="King R."/>
        </authorList>
    </citation>
    <scope>NUCLEOTIDE SEQUENCE</scope>
</reference>
<keyword evidence="7 15" id="KW-1133">Transmembrane helix</keyword>
<keyword evidence="17" id="KW-1185">Reference proteome</keyword>
<keyword evidence="9 15" id="KW-0472">Membrane</keyword>
<comment type="similarity">
    <text evidence="2 13">Belongs to the protein sulfotransferase family.</text>
</comment>
<evidence type="ECO:0000256" key="14">
    <source>
        <dbReference type="SAM" id="MobiDB-lite"/>
    </source>
</evidence>
<dbReference type="InterPro" id="IPR026634">
    <property type="entry name" value="TPST-like"/>
</dbReference>
<dbReference type="OrthoDB" id="545675at2759"/>
<protein>
    <recommendedName>
        <fullName evidence="3 13">Protein-tyrosine sulfotransferase</fullName>
        <ecNumber evidence="3 13">2.8.2.20</ecNumber>
    </recommendedName>
</protein>
<evidence type="ECO:0000256" key="2">
    <source>
        <dbReference type="ARBA" id="ARBA00009988"/>
    </source>
</evidence>
<dbReference type="EMBL" id="OU900100">
    <property type="protein sequence ID" value="CAG9864202.1"/>
    <property type="molecule type" value="Genomic_DNA"/>
</dbReference>
<dbReference type="PANTHER" id="PTHR12788">
    <property type="entry name" value="PROTEIN-TYROSINE SULFOTRANSFERASE 2"/>
    <property type="match status" value="1"/>
</dbReference>
<comment type="subcellular location">
    <subcellularLocation>
        <location evidence="1">Golgi apparatus membrane</location>
        <topology evidence="1">Single-pass type II membrane protein</topology>
    </subcellularLocation>
</comment>
<organism evidence="16 17">
    <name type="scientific">Phyllotreta striolata</name>
    <name type="common">Striped flea beetle</name>
    <name type="synonym">Crioceris striolata</name>
    <dbReference type="NCBI Taxonomy" id="444603"/>
    <lineage>
        <taxon>Eukaryota</taxon>
        <taxon>Metazoa</taxon>
        <taxon>Ecdysozoa</taxon>
        <taxon>Arthropoda</taxon>
        <taxon>Hexapoda</taxon>
        <taxon>Insecta</taxon>
        <taxon>Pterygota</taxon>
        <taxon>Neoptera</taxon>
        <taxon>Endopterygota</taxon>
        <taxon>Coleoptera</taxon>
        <taxon>Polyphaga</taxon>
        <taxon>Cucujiformia</taxon>
        <taxon>Chrysomeloidea</taxon>
        <taxon>Chrysomelidae</taxon>
        <taxon>Galerucinae</taxon>
        <taxon>Alticini</taxon>
        <taxon>Phyllotreta</taxon>
    </lineage>
</organism>
<keyword evidence="6" id="KW-0735">Signal-anchor</keyword>
<evidence type="ECO:0000256" key="1">
    <source>
        <dbReference type="ARBA" id="ARBA00004323"/>
    </source>
</evidence>
<evidence type="ECO:0000313" key="16">
    <source>
        <dbReference type="EMBL" id="CAG9864202.1"/>
    </source>
</evidence>
<comment type="catalytic activity">
    <reaction evidence="12 13">
        <text>L-tyrosyl-[protein] + 3'-phosphoadenylyl sulfate = O-sulfo-L-tyrosine-[protein] + adenosine 3',5'-bisphosphate + H(+)</text>
        <dbReference type="Rhea" id="RHEA:16801"/>
        <dbReference type="Rhea" id="RHEA-COMP:10136"/>
        <dbReference type="Rhea" id="RHEA-COMP:11688"/>
        <dbReference type="ChEBI" id="CHEBI:15378"/>
        <dbReference type="ChEBI" id="CHEBI:46858"/>
        <dbReference type="ChEBI" id="CHEBI:58339"/>
        <dbReference type="ChEBI" id="CHEBI:58343"/>
        <dbReference type="ChEBI" id="CHEBI:65286"/>
        <dbReference type="EC" id="2.8.2.20"/>
    </reaction>
</comment>
<dbReference type="InterPro" id="IPR027417">
    <property type="entry name" value="P-loop_NTPase"/>
</dbReference>
<dbReference type="Proteomes" id="UP001153712">
    <property type="component" value="Chromosome 7"/>
</dbReference>
<dbReference type="Gene3D" id="3.40.50.300">
    <property type="entry name" value="P-loop containing nucleotide triphosphate hydrolases"/>
    <property type="match status" value="1"/>
</dbReference>
<evidence type="ECO:0000256" key="12">
    <source>
        <dbReference type="ARBA" id="ARBA00048460"/>
    </source>
</evidence>
<evidence type="ECO:0000256" key="13">
    <source>
        <dbReference type="RuleBase" id="RU365018"/>
    </source>
</evidence>
<evidence type="ECO:0000256" key="10">
    <source>
        <dbReference type="ARBA" id="ARBA00023157"/>
    </source>
</evidence>
<keyword evidence="11" id="KW-0325">Glycoprotein</keyword>
<evidence type="ECO:0000256" key="5">
    <source>
        <dbReference type="ARBA" id="ARBA00022692"/>
    </source>
</evidence>
<feature type="compositionally biased region" description="Polar residues" evidence="14">
    <location>
        <begin position="364"/>
        <end position="375"/>
    </location>
</feature>
<evidence type="ECO:0000313" key="17">
    <source>
        <dbReference type="Proteomes" id="UP001153712"/>
    </source>
</evidence>
<keyword evidence="4 13" id="KW-0808">Transferase</keyword>
<keyword evidence="8" id="KW-0333">Golgi apparatus</keyword>
<evidence type="ECO:0000256" key="8">
    <source>
        <dbReference type="ARBA" id="ARBA00023034"/>
    </source>
</evidence>
<evidence type="ECO:0000256" key="15">
    <source>
        <dbReference type="SAM" id="Phobius"/>
    </source>
</evidence>
<keyword evidence="10" id="KW-1015">Disulfide bond</keyword>
<comment type="function">
    <text evidence="13">Catalyzes the O-sulfation of tyrosine residues within acidic motifs of polypeptides, using 3'-phosphoadenylyl sulfate (PAPS) as cosubstrate.</text>
</comment>
<dbReference type="EC" id="2.8.2.20" evidence="3 13"/>
<accession>A0A9N9U0C9</accession>
<dbReference type="FunFam" id="3.40.50.300:FF:000290">
    <property type="entry name" value="Protein-tyrosine sulfotransferase"/>
    <property type="match status" value="1"/>
</dbReference>
<keyword evidence="5 15" id="KW-0812">Transmembrane</keyword>
<feature type="region of interest" description="Disordered" evidence="14">
    <location>
        <begin position="364"/>
        <end position="388"/>
    </location>
</feature>